<feature type="chain" id="PRO_5010408370" evidence="1">
    <location>
        <begin position="21"/>
        <end position="56"/>
    </location>
</feature>
<accession>A0A090VU61</accession>
<dbReference type="EMBL" id="BBNY01000005">
    <property type="protein sequence ID" value="GAL88805.1"/>
    <property type="molecule type" value="Genomic_DNA"/>
</dbReference>
<evidence type="ECO:0000313" key="3">
    <source>
        <dbReference type="EMBL" id="GAL73287.1"/>
    </source>
</evidence>
<evidence type="ECO:0000256" key="1">
    <source>
        <dbReference type="SAM" id="SignalP"/>
    </source>
</evidence>
<dbReference type="Proteomes" id="UP000029641">
    <property type="component" value="Unassembled WGS sequence"/>
</dbReference>
<dbReference type="AlphaFoldDB" id="A0A090VU61"/>
<feature type="signal peptide" evidence="1">
    <location>
        <begin position="1"/>
        <end position="20"/>
    </location>
</feature>
<dbReference type="RefSeq" id="WP_153802216.1">
    <property type="nucleotide sequence ID" value="NZ_BBNR01000018.1"/>
</dbReference>
<dbReference type="Proteomes" id="UP000029646">
    <property type="component" value="Unassembled WGS sequence"/>
</dbReference>
<evidence type="ECO:0000313" key="4">
    <source>
        <dbReference type="EMBL" id="GAL88805.1"/>
    </source>
</evidence>
<organism evidence="2 5">
    <name type="scientific">Jejuia pallidilutea</name>
    <dbReference type="NCBI Taxonomy" id="504487"/>
    <lineage>
        <taxon>Bacteria</taxon>
        <taxon>Pseudomonadati</taxon>
        <taxon>Bacteroidota</taxon>
        <taxon>Flavobacteriia</taxon>
        <taxon>Flavobacteriales</taxon>
        <taxon>Flavobacteriaceae</taxon>
        <taxon>Jejuia</taxon>
    </lineage>
</organism>
<keyword evidence="6" id="KW-1185">Reference proteome</keyword>
<dbReference type="EMBL" id="BBNR01000018">
    <property type="protein sequence ID" value="GAL68266.1"/>
    <property type="molecule type" value="Genomic_DNA"/>
</dbReference>
<evidence type="ECO:0000313" key="2">
    <source>
        <dbReference type="EMBL" id="GAL68266.1"/>
    </source>
</evidence>
<protein>
    <submittedName>
        <fullName evidence="2">Uncharacterized protein</fullName>
    </submittedName>
</protein>
<evidence type="ECO:0000313" key="6">
    <source>
        <dbReference type="Proteomes" id="UP000030184"/>
    </source>
</evidence>
<dbReference type="STRING" id="504487.JCM19538_1794"/>
<dbReference type="PROSITE" id="PS51257">
    <property type="entry name" value="PROKAR_LIPOPROTEIN"/>
    <property type="match status" value="1"/>
</dbReference>
<reference evidence="6" key="1">
    <citation type="journal article" date="2014" name="Genome Announc.">
        <title>Draft Genome Sequence of Marine Flavobacterium Jejuia pallidilutea Strain 11shimoA1 and Pigmentation Mutants.</title>
        <authorList>
            <person name="Takatani N."/>
            <person name="Nakanishi M."/>
            <person name="Meirelles P."/>
            <person name="Mino S."/>
            <person name="Suda W."/>
            <person name="Oshima K."/>
            <person name="Hattori M."/>
            <person name="Ohkuma M."/>
            <person name="Hosokawa M."/>
            <person name="Miyashita K."/>
            <person name="Thompson F.L."/>
            <person name="Niwa A."/>
            <person name="Sawabe T."/>
            <person name="Sawabe T."/>
        </authorList>
    </citation>
    <scope>NUCLEOTIDE SEQUENCE [LARGE SCALE GENOMIC DNA]</scope>
    <source>
        <strain evidence="6">JCM 19538</strain>
    </source>
</reference>
<dbReference type="EMBL" id="BBNS01000047">
    <property type="protein sequence ID" value="GAL73287.1"/>
    <property type="molecule type" value="Genomic_DNA"/>
</dbReference>
<evidence type="ECO:0000313" key="5">
    <source>
        <dbReference type="Proteomes" id="UP000029641"/>
    </source>
</evidence>
<gene>
    <name evidence="2" type="ORF">JCM19301_206</name>
    <name evidence="3" type="ORF">JCM19302_3674</name>
    <name evidence="4" type="ORF">JCM19538_1794</name>
</gene>
<sequence>MKKLALTCVLFFGISIASYACDAAREGLRLEVETFGKFESAKEMFEAWEAWVDVAC</sequence>
<comment type="caution">
    <text evidence="2">The sequence shown here is derived from an EMBL/GenBank/DDBJ whole genome shotgun (WGS) entry which is preliminary data.</text>
</comment>
<proteinExistence type="predicted"/>
<keyword evidence="1" id="KW-0732">Signal</keyword>
<dbReference type="Proteomes" id="UP000030184">
    <property type="component" value="Unassembled WGS sequence"/>
</dbReference>
<name>A0A090VU61_9FLAO</name>